<protein>
    <submittedName>
        <fullName evidence="2">Reverse transcriptase domain-containing protein</fullName>
    </submittedName>
</protein>
<reference evidence="2" key="1">
    <citation type="submission" date="2020-12" db="UniProtKB">
        <authorList>
            <consortium name="WormBaseParasite"/>
        </authorList>
    </citation>
    <scope>IDENTIFICATION</scope>
    <source>
        <strain evidence="2">MHco3</strain>
    </source>
</reference>
<dbReference type="AlphaFoldDB" id="A0A7I4Y451"/>
<dbReference type="Proteomes" id="UP000025227">
    <property type="component" value="Unplaced"/>
</dbReference>
<keyword evidence="1" id="KW-1185">Reference proteome</keyword>
<sequence>MEKVNYDFCSDLFDSHVCLPTILGKTNISLLRFFISKFDMPSRRCTAPGPDRIKPEYLKCLPPTLTGLFTRYLSECKVPTSWKTSKTVSLYQKEDPDDISNNGPICLSTKCCYVLRSSI</sequence>
<evidence type="ECO:0000313" key="1">
    <source>
        <dbReference type="Proteomes" id="UP000025227"/>
    </source>
</evidence>
<proteinExistence type="predicted"/>
<dbReference type="OMA" id="FFISKFD"/>
<evidence type="ECO:0000313" key="2">
    <source>
        <dbReference type="WBParaSite" id="HCON_00049090-00001"/>
    </source>
</evidence>
<dbReference type="OrthoDB" id="5904333at2759"/>
<dbReference type="WBParaSite" id="HCON_00049090-00001">
    <property type="protein sequence ID" value="HCON_00049090-00001"/>
    <property type="gene ID" value="HCON_00049090"/>
</dbReference>
<accession>A0A7I4Y451</accession>
<name>A0A7I4Y451_HAECO</name>
<organism evidence="1 2">
    <name type="scientific">Haemonchus contortus</name>
    <name type="common">Barber pole worm</name>
    <dbReference type="NCBI Taxonomy" id="6289"/>
    <lineage>
        <taxon>Eukaryota</taxon>
        <taxon>Metazoa</taxon>
        <taxon>Ecdysozoa</taxon>
        <taxon>Nematoda</taxon>
        <taxon>Chromadorea</taxon>
        <taxon>Rhabditida</taxon>
        <taxon>Rhabditina</taxon>
        <taxon>Rhabditomorpha</taxon>
        <taxon>Strongyloidea</taxon>
        <taxon>Trichostrongylidae</taxon>
        <taxon>Haemonchus</taxon>
    </lineage>
</organism>